<dbReference type="GO" id="GO:0004798">
    <property type="term" value="F:dTMP kinase activity"/>
    <property type="evidence" value="ECO:0007669"/>
    <property type="project" value="UniProtKB-UniRule"/>
</dbReference>
<comment type="caution">
    <text evidence="10">Lacks conserved residue(s) required for the propagation of feature annotation.</text>
</comment>
<dbReference type="Gene3D" id="3.40.50.300">
    <property type="entry name" value="P-loop containing nucleotide triphosphate hydrolases"/>
    <property type="match status" value="1"/>
</dbReference>
<evidence type="ECO:0000256" key="2">
    <source>
        <dbReference type="ARBA" id="ARBA00012980"/>
    </source>
</evidence>
<dbReference type="HAMAP" id="MF_00165">
    <property type="entry name" value="Thymidylate_kinase"/>
    <property type="match status" value="1"/>
</dbReference>
<keyword evidence="6 10" id="KW-0547">Nucleotide-binding</keyword>
<sequence length="201" mass="22748">MSGGLFLVMEGPNGVGKTTTATRLAERLRERGRSVHVTSEPSNTPLGRLIRASESTLSGRALALAVAADRYKHITDEIQPALDAGQVVISDRYVQSSLVLQRLDGLSLQEIWQYNAQVSPPSLSFYLHHTHEVLQRRLNHRPRLSRLEHDGSPQQELALYEDAFHFLRERGWHQARIDCQDLDPNDVVTTLLHHLEHIERA</sequence>
<evidence type="ECO:0000256" key="4">
    <source>
        <dbReference type="ARBA" id="ARBA00022679"/>
    </source>
</evidence>
<evidence type="ECO:0000256" key="3">
    <source>
        <dbReference type="ARBA" id="ARBA00017144"/>
    </source>
</evidence>
<keyword evidence="4 10" id="KW-0808">Transferase</keyword>
<dbReference type="PANTHER" id="PTHR10344:SF4">
    <property type="entry name" value="UMP-CMP KINASE 2, MITOCHONDRIAL"/>
    <property type="match status" value="1"/>
</dbReference>
<accession>A0A8J3W1U5</accession>
<organism evidence="12 13">
    <name type="scientific">Sphaerimonospora thailandensis</name>
    <dbReference type="NCBI Taxonomy" id="795644"/>
    <lineage>
        <taxon>Bacteria</taxon>
        <taxon>Bacillati</taxon>
        <taxon>Actinomycetota</taxon>
        <taxon>Actinomycetes</taxon>
        <taxon>Streptosporangiales</taxon>
        <taxon>Streptosporangiaceae</taxon>
        <taxon>Sphaerimonospora</taxon>
    </lineage>
</organism>
<evidence type="ECO:0000256" key="9">
    <source>
        <dbReference type="ARBA" id="ARBA00048743"/>
    </source>
</evidence>
<keyword evidence="5 10" id="KW-0545">Nucleotide biosynthesis</keyword>
<comment type="function">
    <text evidence="10">Phosphorylation of dTMP to form dTDP in both de novo and salvage pathways of dTTP synthesis.</text>
</comment>
<dbReference type="GO" id="GO:0006235">
    <property type="term" value="P:dTTP biosynthetic process"/>
    <property type="evidence" value="ECO:0007669"/>
    <property type="project" value="UniProtKB-UniRule"/>
</dbReference>
<dbReference type="InterPro" id="IPR018094">
    <property type="entry name" value="Thymidylate_kinase"/>
</dbReference>
<keyword evidence="7 10" id="KW-0418">Kinase</keyword>
<dbReference type="GO" id="GO:0005829">
    <property type="term" value="C:cytosol"/>
    <property type="evidence" value="ECO:0007669"/>
    <property type="project" value="TreeGrafter"/>
</dbReference>
<evidence type="ECO:0000256" key="7">
    <source>
        <dbReference type="ARBA" id="ARBA00022777"/>
    </source>
</evidence>
<dbReference type="NCBIfam" id="TIGR00041">
    <property type="entry name" value="DTMP_kinase"/>
    <property type="match status" value="1"/>
</dbReference>
<keyword evidence="13" id="KW-1185">Reference proteome</keyword>
<dbReference type="AlphaFoldDB" id="A0A8J3W1U5"/>
<evidence type="ECO:0000313" key="13">
    <source>
        <dbReference type="Proteomes" id="UP000610966"/>
    </source>
</evidence>
<dbReference type="InterPro" id="IPR039430">
    <property type="entry name" value="Thymidylate_kin-like_dom"/>
</dbReference>
<name>A0A8J3W1U5_9ACTN</name>
<comment type="caution">
    <text evidence="12">The sequence shown here is derived from an EMBL/GenBank/DDBJ whole genome shotgun (WGS) entry which is preliminary data.</text>
</comment>
<dbReference type="CDD" id="cd01672">
    <property type="entry name" value="TMPK"/>
    <property type="match status" value="1"/>
</dbReference>
<evidence type="ECO:0000256" key="10">
    <source>
        <dbReference type="HAMAP-Rule" id="MF_00165"/>
    </source>
</evidence>
<proteinExistence type="inferred from homology"/>
<comment type="similarity">
    <text evidence="1 10">Belongs to the thymidylate kinase family.</text>
</comment>
<dbReference type="GO" id="GO:0005524">
    <property type="term" value="F:ATP binding"/>
    <property type="evidence" value="ECO:0007669"/>
    <property type="project" value="UniProtKB-UniRule"/>
</dbReference>
<dbReference type="EMBL" id="BOOG01000046">
    <property type="protein sequence ID" value="GIH72136.1"/>
    <property type="molecule type" value="Genomic_DNA"/>
</dbReference>
<protein>
    <recommendedName>
        <fullName evidence="3 10">Thymidylate kinase</fullName>
        <ecNumber evidence="2 10">2.7.4.9</ecNumber>
    </recommendedName>
    <alternativeName>
        <fullName evidence="10">dTMP kinase</fullName>
    </alternativeName>
</protein>
<evidence type="ECO:0000259" key="11">
    <source>
        <dbReference type="Pfam" id="PF02223"/>
    </source>
</evidence>
<dbReference type="GO" id="GO:0006233">
    <property type="term" value="P:dTDP biosynthetic process"/>
    <property type="evidence" value="ECO:0007669"/>
    <property type="project" value="InterPro"/>
</dbReference>
<evidence type="ECO:0000256" key="5">
    <source>
        <dbReference type="ARBA" id="ARBA00022727"/>
    </source>
</evidence>
<comment type="catalytic activity">
    <reaction evidence="9 10">
        <text>dTMP + ATP = dTDP + ADP</text>
        <dbReference type="Rhea" id="RHEA:13517"/>
        <dbReference type="ChEBI" id="CHEBI:30616"/>
        <dbReference type="ChEBI" id="CHEBI:58369"/>
        <dbReference type="ChEBI" id="CHEBI:63528"/>
        <dbReference type="ChEBI" id="CHEBI:456216"/>
        <dbReference type="EC" id="2.7.4.9"/>
    </reaction>
</comment>
<keyword evidence="8 10" id="KW-0067">ATP-binding</keyword>
<dbReference type="GO" id="GO:0006227">
    <property type="term" value="P:dUDP biosynthetic process"/>
    <property type="evidence" value="ECO:0007669"/>
    <property type="project" value="TreeGrafter"/>
</dbReference>
<reference evidence="12" key="1">
    <citation type="submission" date="2021-01" db="EMBL/GenBank/DDBJ databases">
        <title>Whole genome shotgun sequence of Sphaerimonospora thailandensis NBRC 107569.</title>
        <authorList>
            <person name="Komaki H."/>
            <person name="Tamura T."/>
        </authorList>
    </citation>
    <scope>NUCLEOTIDE SEQUENCE</scope>
    <source>
        <strain evidence="12">NBRC 107569</strain>
    </source>
</reference>
<dbReference type="Proteomes" id="UP000610966">
    <property type="component" value="Unassembled WGS sequence"/>
</dbReference>
<evidence type="ECO:0000256" key="8">
    <source>
        <dbReference type="ARBA" id="ARBA00022840"/>
    </source>
</evidence>
<evidence type="ECO:0000256" key="6">
    <source>
        <dbReference type="ARBA" id="ARBA00022741"/>
    </source>
</evidence>
<dbReference type="SUPFAM" id="SSF52540">
    <property type="entry name" value="P-loop containing nucleoside triphosphate hydrolases"/>
    <property type="match status" value="1"/>
</dbReference>
<dbReference type="PANTHER" id="PTHR10344">
    <property type="entry name" value="THYMIDYLATE KINASE"/>
    <property type="match status" value="1"/>
</dbReference>
<dbReference type="EC" id="2.7.4.9" evidence="2 10"/>
<gene>
    <name evidence="10" type="primary">tmk</name>
    <name evidence="12" type="ORF">Mth01_43890</name>
</gene>
<evidence type="ECO:0000313" key="12">
    <source>
        <dbReference type="EMBL" id="GIH72136.1"/>
    </source>
</evidence>
<dbReference type="InterPro" id="IPR027417">
    <property type="entry name" value="P-loop_NTPase"/>
</dbReference>
<evidence type="ECO:0000256" key="1">
    <source>
        <dbReference type="ARBA" id="ARBA00009776"/>
    </source>
</evidence>
<dbReference type="Pfam" id="PF02223">
    <property type="entry name" value="Thymidylate_kin"/>
    <property type="match status" value="1"/>
</dbReference>
<feature type="domain" description="Thymidylate kinase-like" evidence="11">
    <location>
        <begin position="10"/>
        <end position="143"/>
    </location>
</feature>